<dbReference type="AlphaFoldDB" id="A0A8T1BHP8"/>
<proteinExistence type="predicted"/>
<protein>
    <submittedName>
        <fullName evidence="1">Uncharacterized protein</fullName>
    </submittedName>
</protein>
<accession>A0A8T1BHP8</accession>
<sequence>MFLFAFRALVYTPLLKETPALVKSRSIHHLLVQEVGNVLPE</sequence>
<name>A0A8T1BHP8_9STRA</name>
<comment type="caution">
    <text evidence="1">The sequence shown here is derived from an EMBL/GenBank/DDBJ whole genome shotgun (WGS) entry which is preliminary data.</text>
</comment>
<evidence type="ECO:0000313" key="2">
    <source>
        <dbReference type="Proteomes" id="UP000736787"/>
    </source>
</evidence>
<gene>
    <name evidence="1" type="ORF">PC117_g21572</name>
</gene>
<dbReference type="EMBL" id="RCMK01001100">
    <property type="protein sequence ID" value="KAG2902076.1"/>
    <property type="molecule type" value="Genomic_DNA"/>
</dbReference>
<evidence type="ECO:0000313" key="1">
    <source>
        <dbReference type="EMBL" id="KAG2902076.1"/>
    </source>
</evidence>
<dbReference type="Proteomes" id="UP000736787">
    <property type="component" value="Unassembled WGS sequence"/>
</dbReference>
<organism evidence="1 2">
    <name type="scientific">Phytophthora cactorum</name>
    <dbReference type="NCBI Taxonomy" id="29920"/>
    <lineage>
        <taxon>Eukaryota</taxon>
        <taxon>Sar</taxon>
        <taxon>Stramenopiles</taxon>
        <taxon>Oomycota</taxon>
        <taxon>Peronosporomycetes</taxon>
        <taxon>Peronosporales</taxon>
        <taxon>Peronosporaceae</taxon>
        <taxon>Phytophthora</taxon>
    </lineage>
</organism>
<reference evidence="1" key="1">
    <citation type="submission" date="2018-10" db="EMBL/GenBank/DDBJ databases">
        <title>Effector identification in a new, highly contiguous assembly of the strawberry crown rot pathogen Phytophthora cactorum.</title>
        <authorList>
            <person name="Armitage A.D."/>
            <person name="Nellist C.F."/>
            <person name="Bates H."/>
            <person name="Vickerstaff R.J."/>
            <person name="Harrison R.J."/>
        </authorList>
    </citation>
    <scope>NUCLEOTIDE SEQUENCE</scope>
    <source>
        <strain evidence="1">4040</strain>
    </source>
</reference>